<dbReference type="Pfam" id="PF00488">
    <property type="entry name" value="MutS_V"/>
    <property type="match status" value="1"/>
</dbReference>
<dbReference type="InterPro" id="IPR007696">
    <property type="entry name" value="DNA_mismatch_repair_MutS_core"/>
</dbReference>
<dbReference type="PROSITE" id="PS00486">
    <property type="entry name" value="DNA_MISMATCH_REPAIR_2"/>
    <property type="match status" value="1"/>
</dbReference>
<dbReference type="InterPro" id="IPR027417">
    <property type="entry name" value="P-loop_NTPase"/>
</dbReference>
<dbReference type="InterPro" id="IPR007861">
    <property type="entry name" value="DNA_mismatch_repair_MutS_clamp"/>
</dbReference>
<dbReference type="SUPFAM" id="SSF53150">
    <property type="entry name" value="DNA repair protein MutS, domain II"/>
    <property type="match status" value="1"/>
</dbReference>
<dbReference type="InterPro" id="IPR036187">
    <property type="entry name" value="DNA_mismatch_repair_MutS_sf"/>
</dbReference>
<dbReference type="GO" id="GO:0032301">
    <property type="term" value="C:MutSalpha complex"/>
    <property type="evidence" value="ECO:0007669"/>
    <property type="project" value="TreeGrafter"/>
</dbReference>
<dbReference type="PANTHER" id="PTHR11361">
    <property type="entry name" value="DNA MISMATCH REPAIR PROTEIN MUTS FAMILY MEMBER"/>
    <property type="match status" value="1"/>
</dbReference>
<dbReference type="Pfam" id="PF05192">
    <property type="entry name" value="MutS_III"/>
    <property type="match status" value="1"/>
</dbReference>
<dbReference type="Gene3D" id="1.10.1420.10">
    <property type="match status" value="2"/>
</dbReference>
<dbReference type="GO" id="GO:0140664">
    <property type="term" value="F:ATP-dependent DNA damage sensor activity"/>
    <property type="evidence" value="ECO:0007669"/>
    <property type="project" value="InterPro"/>
</dbReference>
<dbReference type="Gene3D" id="3.40.50.300">
    <property type="entry name" value="P-loop containing nucleotide triphosphate hydrolases"/>
    <property type="match status" value="1"/>
</dbReference>
<feature type="compositionally biased region" description="Low complexity" evidence="6">
    <location>
        <begin position="242"/>
        <end position="254"/>
    </location>
</feature>
<dbReference type="Pfam" id="PF05190">
    <property type="entry name" value="MutS_IV"/>
    <property type="match status" value="1"/>
</dbReference>
<keyword evidence="3" id="KW-0227">DNA damage</keyword>
<feature type="compositionally biased region" description="Basic residues" evidence="6">
    <location>
        <begin position="171"/>
        <end position="186"/>
    </location>
</feature>
<organism evidence="8 9">
    <name type="scientific">Rhodotorula paludigena</name>
    <dbReference type="NCBI Taxonomy" id="86838"/>
    <lineage>
        <taxon>Eukaryota</taxon>
        <taxon>Fungi</taxon>
        <taxon>Dikarya</taxon>
        <taxon>Basidiomycota</taxon>
        <taxon>Pucciniomycotina</taxon>
        <taxon>Microbotryomycetes</taxon>
        <taxon>Sporidiobolales</taxon>
        <taxon>Sporidiobolaceae</taxon>
        <taxon>Rhodotorula</taxon>
    </lineage>
</organism>
<proteinExistence type="inferred from homology"/>
<dbReference type="SMART" id="SM00534">
    <property type="entry name" value="MUTSac"/>
    <property type="match status" value="1"/>
</dbReference>
<evidence type="ECO:0000256" key="3">
    <source>
        <dbReference type="ARBA" id="ARBA00022763"/>
    </source>
</evidence>
<reference evidence="8 9" key="1">
    <citation type="submission" date="2021-12" db="EMBL/GenBank/DDBJ databases">
        <title>High titer production of polyol ester of fatty acids by Rhodotorula paludigena BS15 towards product separation-free biomass refinery.</title>
        <authorList>
            <person name="Mano J."/>
            <person name="Ono H."/>
            <person name="Tanaka T."/>
            <person name="Naito K."/>
            <person name="Sushida H."/>
            <person name="Ike M."/>
            <person name="Tokuyasu K."/>
            <person name="Kitaoka M."/>
        </authorList>
    </citation>
    <scope>NUCLEOTIDE SEQUENCE [LARGE SCALE GENOMIC DNA]</scope>
    <source>
        <strain evidence="8 9">BS15</strain>
    </source>
</reference>
<dbReference type="InterPro" id="IPR000432">
    <property type="entry name" value="DNA_mismatch_repair_MutS_C"/>
</dbReference>
<dbReference type="SMART" id="SM00533">
    <property type="entry name" value="MUTSd"/>
    <property type="match status" value="1"/>
</dbReference>
<dbReference type="Gene3D" id="3.40.1170.10">
    <property type="entry name" value="DNA repair protein MutS, domain I"/>
    <property type="match status" value="1"/>
</dbReference>
<keyword evidence="9" id="KW-1185">Reference proteome</keyword>
<dbReference type="SUPFAM" id="SSF52047">
    <property type="entry name" value="RNI-like"/>
    <property type="match status" value="1"/>
</dbReference>
<comment type="caution">
    <text evidence="8">The sequence shown here is derived from an EMBL/GenBank/DDBJ whole genome shotgun (WGS) entry which is preliminary data.</text>
</comment>
<feature type="region of interest" description="Disordered" evidence="6">
    <location>
        <begin position="1"/>
        <end position="296"/>
    </location>
</feature>
<dbReference type="SUPFAM" id="SSF52540">
    <property type="entry name" value="P-loop containing nucleoside triphosphate hydrolases"/>
    <property type="match status" value="1"/>
</dbReference>
<dbReference type="Proteomes" id="UP001342314">
    <property type="component" value="Unassembled WGS sequence"/>
</dbReference>
<dbReference type="SUPFAM" id="SSF48334">
    <property type="entry name" value="DNA repair protein MutS, domain III"/>
    <property type="match status" value="1"/>
</dbReference>
<evidence type="ECO:0000256" key="6">
    <source>
        <dbReference type="SAM" id="MobiDB-lite"/>
    </source>
</evidence>
<dbReference type="GO" id="GO:0005524">
    <property type="term" value="F:ATP binding"/>
    <property type="evidence" value="ECO:0007669"/>
    <property type="project" value="UniProtKB-KW"/>
</dbReference>
<dbReference type="InterPro" id="IPR045076">
    <property type="entry name" value="MutS"/>
</dbReference>
<evidence type="ECO:0000313" key="9">
    <source>
        <dbReference type="Proteomes" id="UP001342314"/>
    </source>
</evidence>
<keyword evidence="2" id="KW-0547">Nucleotide-binding</keyword>
<dbReference type="Gene3D" id="3.30.420.110">
    <property type="entry name" value="MutS, connector domain"/>
    <property type="match status" value="1"/>
</dbReference>
<evidence type="ECO:0000259" key="7">
    <source>
        <dbReference type="PROSITE" id="PS00486"/>
    </source>
</evidence>
<evidence type="ECO:0000256" key="4">
    <source>
        <dbReference type="ARBA" id="ARBA00022840"/>
    </source>
</evidence>
<feature type="compositionally biased region" description="Acidic residues" evidence="6">
    <location>
        <begin position="200"/>
        <end position="211"/>
    </location>
</feature>
<feature type="compositionally biased region" description="Low complexity" evidence="6">
    <location>
        <begin position="218"/>
        <end position="234"/>
    </location>
</feature>
<feature type="compositionally biased region" description="Acidic residues" evidence="6">
    <location>
        <begin position="1752"/>
        <end position="1769"/>
    </location>
</feature>
<dbReference type="InterPro" id="IPR007860">
    <property type="entry name" value="DNA_mmatch_repair_MutS_con_dom"/>
</dbReference>
<sequence>MSQPKGSGGTQQTLLSFFSKPSASSSSPAASRPPTSSSRPPLKTPTAAGRASNASASTSATKSASSSAAKGSAGRGTKGSETPATSEGDTLMLDDEDGADEDEQESKVKVPSKRPAAKDPPAVKGEQEESEEDEEVLARRKRPSLGRGVKSSRSVVVDSEDSDVEVSSPPKPKKAAAGKAKGKGKKKADDDDFSGGASESESDDYFDDGLDEALANMSDSSVASAASSSSSSSKPAKKSKGKLPPAATKAKPAARQTTFSGLGSSRPALKSAESGSGGIGGIKTSAEMAREKAKKDRAANEEVFSFLVDPKDADGIRPGEPGYDPRTLYIPSSAWKTFTPFERQFWEIKQNHYDTVLFFQKGKFFELYEEDAAIGHREFDLKLTDRVKMKMVGVPETSFDFWAAKFLAQGYKVGRVDQCETALGAEIRNKDDKKAGGAAKGKGKGVTKQANGKEIVRRELKSVLTSGTIEDTPTPTSPPSFGVCVLDASTAEFSLSSFVDDASRTQLETLVRQLKPKELIHQKGNLSVSTLRLLRNCLGLDCQWTALKEGKEFLRSEDAKDEVLKLFRDAKEKEGEEMQVEAEGDEDAIVPENIRKMYDQPIAMSALGGMIWYLRQLNLDADLVTARNFNIYDPLGKSNGTLILDGQTLAHIEVLQNSQGGTEGTLLQLLSRCVTPFGKRLFKVWLCAPLRDVTAINDRLDAVEDLLGNSNFAVAFDGMVKKMPDLERMLSRIHGKTVKKKDFLEVINSFERIMAGLKTLGDLGEDFKSEGIPNLIRAVPDVSDLLSEIQELYDGEELLPVSGKDEDFDRVVTNVEAVESELQEELRAARKSLKCPEINFKDVGTKDIMQFEVPVKVKVPNNWTQISSTQKVKRYYTPVTTKLISELKEARERKQMVVNDFQFKLYGEFDKHYATWMSVIRAISQLDCLLSLSKSSAALGEPCVRPEIVESDTAVADFEELRHPCIFSASTDFIPNDVQLGGDAKNMMLLTGPNMAGKSTLLRMTCTAVIMAQLGCFVPAAKARISPVDAIYSRMGANDLIFANASTFKVEMDDCNKILQKATPRSLVILDELGRGTSTYDGMAIAFAVLHRLSTHIGCIGFFATHFTSLTEEYAYHPEIRLANMKTSVDDETREVVFLYKLIDGSAPKSYGPHVASMAGLSSAIVERAIAISKQFEETSRARELAMRANESLPLPQQADAAFLLKLARLKINDAQYDGDQKQLLRTLTIMRKAVEAVKASKAAAPASAAPSASPDVPLASLAGLPPELKRQIVETLVRDIVQQELLCVDGEYADDEDDGDDMDVGFFEKRDTIWTSETSPAVRDALFDLSLINRAFRAVCAPLIWEHLDIAGIPLPSLQRLKSCLPKYADFVKSIVFDTPAWVNKCNSRHQKKGKSAHGPACLSKGDKRVVERANLVAAFIRACPGAIDLHCVTTTPAEAIHAGLIMFTDEPRASFLKRTRVLGAAADLVKARSQSLSVLEVGYRAVSPTTLNYLAPSASLVSLRLAFDHLRQPEVGDFARLSPSLAALPALRHLAIYGSGWLSDEYLAASPKVPLVSLELSDDRLVNVSFAKLHTHLMAYWSTLEELNISLVSAAEQAQPTSPQLDFDFPRLKALAIQVDFDEDFFLRFVSNPSPLANLRIGPCDGLEPGFVTIGAFIDAHKTTLDRVHLGKYGDGGYEQPWLDPAEIESLAAKCAESGIRLTGVVSDDDFDRHVHVVRDFDPLDYGWCQECDGAGCEDCNFGRLSQSDSDYEGSHDDDDEFDGSNE</sequence>
<feature type="compositionally biased region" description="Low complexity" evidence="6">
    <location>
        <begin position="14"/>
        <end position="72"/>
    </location>
</feature>
<keyword evidence="5" id="KW-0238">DNA-binding</keyword>
<comment type="similarity">
    <text evidence="1">Belongs to the DNA mismatch repair MutS family.</text>
</comment>
<feature type="domain" description="DNA mismatch repair proteins mutS family" evidence="7">
    <location>
        <begin position="1066"/>
        <end position="1082"/>
    </location>
</feature>
<keyword evidence="4" id="KW-0067">ATP-binding</keyword>
<dbReference type="EMBL" id="BQKY01000004">
    <property type="protein sequence ID" value="GJN88982.1"/>
    <property type="molecule type" value="Genomic_DNA"/>
</dbReference>
<dbReference type="PANTHER" id="PTHR11361:SF148">
    <property type="entry name" value="DNA MISMATCH REPAIR PROTEIN MSH6"/>
    <property type="match status" value="1"/>
</dbReference>
<evidence type="ECO:0000256" key="5">
    <source>
        <dbReference type="ARBA" id="ARBA00023125"/>
    </source>
</evidence>
<evidence type="ECO:0000256" key="2">
    <source>
        <dbReference type="ARBA" id="ARBA00022741"/>
    </source>
</evidence>
<dbReference type="SUPFAM" id="SSF55271">
    <property type="entry name" value="DNA repair protein MutS, domain I"/>
    <property type="match status" value="1"/>
</dbReference>
<evidence type="ECO:0000256" key="1">
    <source>
        <dbReference type="ARBA" id="ARBA00006271"/>
    </source>
</evidence>
<protein>
    <recommendedName>
        <fullName evidence="7">DNA mismatch repair proteins mutS family domain-containing protein</fullName>
    </recommendedName>
</protein>
<dbReference type="GO" id="GO:0030983">
    <property type="term" value="F:mismatched DNA binding"/>
    <property type="evidence" value="ECO:0007669"/>
    <property type="project" value="InterPro"/>
</dbReference>
<dbReference type="InterPro" id="IPR007695">
    <property type="entry name" value="DNA_mismatch_repair_MutS-lik_N"/>
</dbReference>
<name>A0AAV5GHZ7_9BASI</name>
<evidence type="ECO:0000313" key="8">
    <source>
        <dbReference type="EMBL" id="GJN88982.1"/>
    </source>
</evidence>
<dbReference type="Pfam" id="PF01624">
    <property type="entry name" value="MutS_I"/>
    <property type="match status" value="1"/>
</dbReference>
<feature type="compositionally biased region" description="Acidic residues" evidence="6">
    <location>
        <begin position="92"/>
        <end position="104"/>
    </location>
</feature>
<feature type="region of interest" description="Disordered" evidence="6">
    <location>
        <begin position="1749"/>
        <end position="1769"/>
    </location>
</feature>
<dbReference type="GO" id="GO:0006298">
    <property type="term" value="P:mismatch repair"/>
    <property type="evidence" value="ECO:0007669"/>
    <property type="project" value="InterPro"/>
</dbReference>
<gene>
    <name evidence="8" type="ORF">Rhopal_001953-T1</name>
</gene>
<feature type="compositionally biased region" description="Polar residues" evidence="6">
    <location>
        <begin position="1"/>
        <end position="13"/>
    </location>
</feature>
<dbReference type="InterPro" id="IPR016151">
    <property type="entry name" value="DNA_mismatch_repair_MutS_N"/>
</dbReference>
<accession>A0AAV5GHZ7</accession>
<dbReference type="InterPro" id="IPR036678">
    <property type="entry name" value="MutS_con_dom_sf"/>
</dbReference>
<dbReference type="Pfam" id="PF05188">
    <property type="entry name" value="MutS_II"/>
    <property type="match status" value="1"/>
</dbReference>